<reference evidence="2 3" key="1">
    <citation type="journal article" date="2023" name="Plants (Basel)">
        <title>Bridging the Gap: Combining Genomics and Transcriptomics Approaches to Understand Stylosanthes scabra, an Orphan Legume from the Brazilian Caatinga.</title>
        <authorList>
            <person name="Ferreira-Neto J.R.C."/>
            <person name="da Silva M.D."/>
            <person name="Binneck E."/>
            <person name="de Melo N.F."/>
            <person name="da Silva R.H."/>
            <person name="de Melo A.L.T.M."/>
            <person name="Pandolfi V."/>
            <person name="Bustamante F.O."/>
            <person name="Brasileiro-Vidal A.C."/>
            <person name="Benko-Iseppon A.M."/>
        </authorList>
    </citation>
    <scope>NUCLEOTIDE SEQUENCE [LARGE SCALE GENOMIC DNA]</scope>
    <source>
        <tissue evidence="2">Leaves</tissue>
    </source>
</reference>
<evidence type="ECO:0000256" key="1">
    <source>
        <dbReference type="SAM" id="MobiDB-lite"/>
    </source>
</evidence>
<evidence type="ECO:0000313" key="3">
    <source>
        <dbReference type="Proteomes" id="UP001341840"/>
    </source>
</evidence>
<name>A0ABU6X9C2_9FABA</name>
<dbReference type="EMBL" id="JASCZI010211567">
    <property type="protein sequence ID" value="MED6194507.1"/>
    <property type="molecule type" value="Genomic_DNA"/>
</dbReference>
<sequence>MVRTEDNWTRTLILLLCFTHPLPFFSRQPRSHLLTGRPNHPLSSSLLRRLHCSPQSSASLSKFQLLPSSHRHLQSPSMPQFRLQFSFRSKSSPPPALYDASTVSLLPSPVSHPPLSRSSIFHQRCSQKRLQTAAAPSSSPAQHHRLRRTPTKPPQHDLEAFRSLLL</sequence>
<organism evidence="2 3">
    <name type="scientific">Stylosanthes scabra</name>
    <dbReference type="NCBI Taxonomy" id="79078"/>
    <lineage>
        <taxon>Eukaryota</taxon>
        <taxon>Viridiplantae</taxon>
        <taxon>Streptophyta</taxon>
        <taxon>Embryophyta</taxon>
        <taxon>Tracheophyta</taxon>
        <taxon>Spermatophyta</taxon>
        <taxon>Magnoliopsida</taxon>
        <taxon>eudicotyledons</taxon>
        <taxon>Gunneridae</taxon>
        <taxon>Pentapetalae</taxon>
        <taxon>rosids</taxon>
        <taxon>fabids</taxon>
        <taxon>Fabales</taxon>
        <taxon>Fabaceae</taxon>
        <taxon>Papilionoideae</taxon>
        <taxon>50 kb inversion clade</taxon>
        <taxon>dalbergioids sensu lato</taxon>
        <taxon>Dalbergieae</taxon>
        <taxon>Pterocarpus clade</taxon>
        <taxon>Stylosanthes</taxon>
    </lineage>
</organism>
<feature type="region of interest" description="Disordered" evidence="1">
    <location>
        <begin position="130"/>
        <end position="155"/>
    </location>
</feature>
<accession>A0ABU6X9C2</accession>
<proteinExistence type="predicted"/>
<comment type="caution">
    <text evidence="2">The sequence shown here is derived from an EMBL/GenBank/DDBJ whole genome shotgun (WGS) entry which is preliminary data.</text>
</comment>
<evidence type="ECO:0000313" key="2">
    <source>
        <dbReference type="EMBL" id="MED6194507.1"/>
    </source>
</evidence>
<keyword evidence="3" id="KW-1185">Reference proteome</keyword>
<dbReference type="Proteomes" id="UP001341840">
    <property type="component" value="Unassembled WGS sequence"/>
</dbReference>
<gene>
    <name evidence="2" type="ORF">PIB30_029297</name>
</gene>
<protein>
    <submittedName>
        <fullName evidence="2">Uncharacterized protein</fullName>
    </submittedName>
</protein>